<reference evidence="1 2" key="1">
    <citation type="submission" date="2019-03" db="EMBL/GenBank/DDBJ databases">
        <title>First draft genome of Liparis tanakae, snailfish: a comprehensive survey of snailfish specific genes.</title>
        <authorList>
            <person name="Kim W."/>
            <person name="Song I."/>
            <person name="Jeong J.-H."/>
            <person name="Kim D."/>
            <person name="Kim S."/>
            <person name="Ryu S."/>
            <person name="Song J.Y."/>
            <person name="Lee S.K."/>
        </authorList>
    </citation>
    <scope>NUCLEOTIDE SEQUENCE [LARGE SCALE GENOMIC DNA]</scope>
    <source>
        <tissue evidence="1">Muscle</tissue>
    </source>
</reference>
<accession>A0A4Z2HK12</accession>
<dbReference type="EMBL" id="SRLO01000238">
    <property type="protein sequence ID" value="TNN65263.1"/>
    <property type="molecule type" value="Genomic_DNA"/>
</dbReference>
<dbReference type="AlphaFoldDB" id="A0A4Z2HK12"/>
<evidence type="ECO:0000313" key="2">
    <source>
        <dbReference type="Proteomes" id="UP000314294"/>
    </source>
</evidence>
<keyword evidence="2" id="KW-1185">Reference proteome</keyword>
<organism evidence="1 2">
    <name type="scientific">Liparis tanakae</name>
    <name type="common">Tanaka's snailfish</name>
    <dbReference type="NCBI Taxonomy" id="230148"/>
    <lineage>
        <taxon>Eukaryota</taxon>
        <taxon>Metazoa</taxon>
        <taxon>Chordata</taxon>
        <taxon>Craniata</taxon>
        <taxon>Vertebrata</taxon>
        <taxon>Euteleostomi</taxon>
        <taxon>Actinopterygii</taxon>
        <taxon>Neopterygii</taxon>
        <taxon>Teleostei</taxon>
        <taxon>Neoteleostei</taxon>
        <taxon>Acanthomorphata</taxon>
        <taxon>Eupercaria</taxon>
        <taxon>Perciformes</taxon>
        <taxon>Cottioidei</taxon>
        <taxon>Cottales</taxon>
        <taxon>Liparidae</taxon>
        <taxon>Liparis</taxon>
    </lineage>
</organism>
<gene>
    <name evidence="1" type="ORF">EYF80_024552</name>
</gene>
<dbReference type="Proteomes" id="UP000314294">
    <property type="component" value="Unassembled WGS sequence"/>
</dbReference>
<sequence length="128" mass="14089">MGPLNQFTKAPFQGSKTLITDFKPPVSAVWERRVGLTSVWSWSSTPVRHSSSISISRLSITVATFSERSWTLSLAWTYRAWGAKEDGNVSTLRGFTKTRSSTRVTDTGGARVGFWAGGRRTSSGLDAW</sequence>
<protein>
    <submittedName>
        <fullName evidence="1">Uncharacterized protein</fullName>
    </submittedName>
</protein>
<name>A0A4Z2HK12_9TELE</name>
<proteinExistence type="predicted"/>
<evidence type="ECO:0000313" key="1">
    <source>
        <dbReference type="EMBL" id="TNN65263.1"/>
    </source>
</evidence>
<comment type="caution">
    <text evidence="1">The sequence shown here is derived from an EMBL/GenBank/DDBJ whole genome shotgun (WGS) entry which is preliminary data.</text>
</comment>